<keyword evidence="3" id="KW-0946">Virion</keyword>
<dbReference type="InterPro" id="IPR033703">
    <property type="entry name" value="Rhv-like"/>
</dbReference>
<sequence>MAAYSQSLKNTSPTWSDTDSDSEFDFELRDCGPDSHFGRTLASLYGWERVPSGTLDFFVDEMDYCDDPFHCCHPELLEDVCDEVYVSRDMPLLLHLKHVTDCFIPWESGFSKPVNPPFYAGWNTYLLPRPGEIFHRCLTQVAKSWDPSLPCEFRAESDNPGNPEITTEEQGVVVPAGPQPAAPSMNTLAVAATGTPLESEWKLFFAYHTTINWNTRDASGKVLFSQRLSPKLNPYLKFISKIYSAWSGSVDIRFTVSGSGVFGGKLAAVIVPPGVDSSGGISLLQFPHVLFDARQTEPVIFNVPDIRSILWHSMSEEETSTLVIVVYNELINPYSNSDNGTDCSITVETRPGADFQFSLLKPPTRILSGGKEPSDLIPKSSLLWEGNRLAGQVVTFAINPTIGQANRHFDTNKSTYGWSSPKHGCIDVYIPTQGTHKAITRAEVRDTITPQLVPGVPDGWPDYSIPSITKSGEHTAMSDYNGLNYGYFCGTMKYTSTNQGTGSKIEPAVIMVGELGENGSSATATNRIWNQTILVSQISRTAGTYRLIPMMNIRSGHNDGPIGDDLNRVVYYDKLPTATTRNGNYPLYFVSNYMSNYGSSGIQVYNSQILHMSSQLASAPYNIGPDSFAVYRIKDSTGKWFDVGVAADGFCFVGSFTLHFSAMSAPYTASYMGIQSAQNQLAHNVTAGQSRAV</sequence>
<dbReference type="Gene3D" id="2.60.120.20">
    <property type="match status" value="1"/>
</dbReference>
<dbReference type="Pfam" id="PF00915">
    <property type="entry name" value="Calici_coat"/>
    <property type="match status" value="1"/>
</dbReference>
<keyword evidence="4" id="KW-1035">Host cytoplasm</keyword>
<proteinExistence type="predicted"/>
<dbReference type="InterPro" id="IPR029053">
    <property type="entry name" value="Viral_coat"/>
</dbReference>
<evidence type="ECO:0000256" key="2">
    <source>
        <dbReference type="ARBA" id="ARBA00004328"/>
    </source>
</evidence>
<dbReference type="SUPFAM" id="SSF88633">
    <property type="entry name" value="Positive stranded ssRNA viruses"/>
    <property type="match status" value="1"/>
</dbReference>
<comment type="subcellular location">
    <subcellularLocation>
        <location evidence="1">Host cytoplasm</location>
    </subcellularLocation>
    <subcellularLocation>
        <location evidence="2">Virion</location>
    </subcellularLocation>
</comment>
<evidence type="ECO:0000256" key="4">
    <source>
        <dbReference type="ARBA" id="ARBA00023200"/>
    </source>
</evidence>
<organism evidence="7">
    <name type="scientific">Ferret badger calicivirus</name>
    <dbReference type="NCBI Taxonomy" id="1564920"/>
    <lineage>
        <taxon>Viruses</taxon>
        <taxon>Riboviria</taxon>
        <taxon>Orthornavirae</taxon>
        <taxon>Pisuviricota</taxon>
        <taxon>Pisoniviricetes</taxon>
        <taxon>Picornavirales</taxon>
        <taxon>Caliciviridae</taxon>
    </lineage>
</organism>
<evidence type="ECO:0000256" key="1">
    <source>
        <dbReference type="ARBA" id="ARBA00004192"/>
    </source>
</evidence>
<dbReference type="InterPro" id="IPR004005">
    <property type="entry name" value="Calicivirus_coat"/>
</dbReference>
<accession>A0A0U1XJV8</accession>
<dbReference type="CDD" id="cd00205">
    <property type="entry name" value="rhv_like"/>
    <property type="match status" value="1"/>
</dbReference>
<dbReference type="EMBL" id="KF896232">
    <property type="protein sequence ID" value="AIU99582.1"/>
    <property type="molecule type" value="Genomic_RNA"/>
</dbReference>
<evidence type="ECO:0000313" key="7">
    <source>
        <dbReference type="EMBL" id="AIU99582.1"/>
    </source>
</evidence>
<protein>
    <recommendedName>
        <fullName evidence="6">Calicivirus coat protein domain-containing protein</fullName>
    </recommendedName>
</protein>
<dbReference type="GO" id="GO:0044423">
    <property type="term" value="C:virion component"/>
    <property type="evidence" value="ECO:0007669"/>
    <property type="project" value="UniProtKB-KW"/>
</dbReference>
<evidence type="ECO:0000256" key="3">
    <source>
        <dbReference type="ARBA" id="ARBA00022844"/>
    </source>
</evidence>
<feature type="domain" description="Calicivirus coat protein" evidence="6">
    <location>
        <begin position="140"/>
        <end position="428"/>
    </location>
</feature>
<evidence type="ECO:0000256" key="5">
    <source>
        <dbReference type="SAM" id="MobiDB-lite"/>
    </source>
</evidence>
<feature type="region of interest" description="Disordered" evidence="5">
    <location>
        <begin position="1"/>
        <end position="22"/>
    </location>
</feature>
<feature type="compositionally biased region" description="Polar residues" evidence="5">
    <location>
        <begin position="1"/>
        <end position="10"/>
    </location>
</feature>
<name>A0A0U1XJV8_9CALI</name>
<reference evidence="7" key="1">
    <citation type="submission" date="2013-11" db="EMBL/GenBank/DDBJ databases">
        <title>Novel Calicivirus in Ferret Badgers, China.</title>
        <authorList>
            <person name="Miao F."/>
            <person name="Miao F."/>
        </authorList>
    </citation>
    <scope>NUCLEOTIDE SEQUENCE</scope>
    <source>
        <strain evidence="7">FBCV-JX12</strain>
    </source>
</reference>
<dbReference type="GO" id="GO:0030430">
    <property type="term" value="C:host cell cytoplasm"/>
    <property type="evidence" value="ECO:0007669"/>
    <property type="project" value="UniProtKB-SubCell"/>
</dbReference>
<evidence type="ECO:0000259" key="6">
    <source>
        <dbReference type="Pfam" id="PF00915"/>
    </source>
</evidence>